<keyword evidence="5 16" id="KW-0808">Transferase</keyword>
<dbReference type="Gene3D" id="1.10.150.20">
    <property type="entry name" value="5' to 3' exonuclease, C-terminal subdomain"/>
    <property type="match status" value="1"/>
</dbReference>
<comment type="cofactor">
    <cofactor evidence="16">
        <name>Mg(2+)</name>
        <dbReference type="ChEBI" id="CHEBI:18420"/>
    </cofactor>
    <text evidence="16">Binds 2 magnesium ions per subunit.</text>
</comment>
<feature type="domain" description="UmuC" evidence="17">
    <location>
        <begin position="23"/>
        <end position="202"/>
    </location>
</feature>
<dbReference type="InterPro" id="IPR017961">
    <property type="entry name" value="DNA_pol_Y-fam_little_finger"/>
</dbReference>
<dbReference type="SUPFAM" id="SSF100879">
    <property type="entry name" value="Lesion bypass DNA polymerase (Y-family), little finger domain"/>
    <property type="match status" value="1"/>
</dbReference>
<comment type="subcellular location">
    <subcellularLocation>
        <location evidence="1 16">Cytoplasm</location>
    </subcellularLocation>
</comment>
<evidence type="ECO:0000256" key="7">
    <source>
        <dbReference type="ARBA" id="ARBA00022705"/>
    </source>
</evidence>
<feature type="site" description="Substrate discrimination" evidence="16">
    <location>
        <position position="32"/>
    </location>
</feature>
<evidence type="ECO:0000256" key="9">
    <source>
        <dbReference type="ARBA" id="ARBA00022763"/>
    </source>
</evidence>
<dbReference type="Pfam" id="PF21999">
    <property type="entry name" value="IMS_HHH_1"/>
    <property type="match status" value="1"/>
</dbReference>
<accession>A0ABP4ZUU2</accession>
<gene>
    <name evidence="16 18" type="primary">dinB</name>
    <name evidence="18" type="ORF">GCM10009751_35570</name>
</gene>
<evidence type="ECO:0000256" key="1">
    <source>
        <dbReference type="ARBA" id="ARBA00004496"/>
    </source>
</evidence>
<evidence type="ECO:0000256" key="13">
    <source>
        <dbReference type="ARBA" id="ARBA00023204"/>
    </source>
</evidence>
<keyword evidence="11 16" id="KW-0239">DNA-directed DNA polymerase</keyword>
<dbReference type="InterPro" id="IPR001126">
    <property type="entry name" value="UmuC"/>
</dbReference>
<evidence type="ECO:0000256" key="15">
    <source>
        <dbReference type="ARBA" id="ARBA00049244"/>
    </source>
</evidence>
<feature type="binding site" evidence="16">
    <location>
        <position position="27"/>
    </location>
    <ligand>
        <name>Mg(2+)</name>
        <dbReference type="ChEBI" id="CHEBI:18420"/>
    </ligand>
</feature>
<dbReference type="PROSITE" id="PS50173">
    <property type="entry name" value="UMUC"/>
    <property type="match status" value="1"/>
</dbReference>
<feature type="active site" evidence="16">
    <location>
        <position position="121"/>
    </location>
</feature>
<keyword evidence="10 16" id="KW-0460">Magnesium</keyword>
<comment type="subunit">
    <text evidence="16">Monomer.</text>
</comment>
<dbReference type="CDD" id="cd03586">
    <property type="entry name" value="PolY_Pol_IV_kappa"/>
    <property type="match status" value="1"/>
</dbReference>
<protein>
    <recommendedName>
        <fullName evidence="16">DNA polymerase IV</fullName>
        <shortName evidence="16">Pol IV</shortName>
        <ecNumber evidence="16">2.7.7.7</ecNumber>
    </recommendedName>
</protein>
<dbReference type="InterPro" id="IPR053848">
    <property type="entry name" value="IMS_HHH_1"/>
</dbReference>
<dbReference type="Pfam" id="PF00817">
    <property type="entry name" value="IMS"/>
    <property type="match status" value="1"/>
</dbReference>
<dbReference type="EC" id="2.7.7.7" evidence="16"/>
<organism evidence="18 19">
    <name type="scientific">Myceligenerans crystallogenes</name>
    <dbReference type="NCBI Taxonomy" id="316335"/>
    <lineage>
        <taxon>Bacteria</taxon>
        <taxon>Bacillati</taxon>
        <taxon>Actinomycetota</taxon>
        <taxon>Actinomycetes</taxon>
        <taxon>Micrococcales</taxon>
        <taxon>Promicromonosporaceae</taxon>
        <taxon>Myceligenerans</taxon>
    </lineage>
</organism>
<evidence type="ECO:0000256" key="12">
    <source>
        <dbReference type="ARBA" id="ARBA00023125"/>
    </source>
</evidence>
<dbReference type="EMBL" id="BAAANL010000008">
    <property type="protein sequence ID" value="GAA1873031.1"/>
    <property type="molecule type" value="Genomic_DNA"/>
</dbReference>
<dbReference type="Gene3D" id="3.40.1170.60">
    <property type="match status" value="1"/>
</dbReference>
<keyword evidence="7 16" id="KW-0235">DNA replication</keyword>
<reference evidence="19" key="1">
    <citation type="journal article" date="2019" name="Int. J. Syst. Evol. Microbiol.">
        <title>The Global Catalogue of Microorganisms (GCM) 10K type strain sequencing project: providing services to taxonomists for standard genome sequencing and annotation.</title>
        <authorList>
            <consortium name="The Broad Institute Genomics Platform"/>
            <consortium name="The Broad Institute Genome Sequencing Center for Infectious Disease"/>
            <person name="Wu L."/>
            <person name="Ma J."/>
        </authorList>
    </citation>
    <scope>NUCLEOTIDE SEQUENCE [LARGE SCALE GENOMIC DNA]</scope>
    <source>
        <strain evidence="19">JCM 14326</strain>
    </source>
</reference>
<keyword evidence="13 16" id="KW-0234">DNA repair</keyword>
<dbReference type="NCBIfam" id="NF002677">
    <property type="entry name" value="PRK02406.1"/>
    <property type="match status" value="1"/>
</dbReference>
<evidence type="ECO:0000256" key="8">
    <source>
        <dbReference type="ARBA" id="ARBA00022723"/>
    </source>
</evidence>
<comment type="similarity">
    <text evidence="2 16">Belongs to the DNA polymerase type-Y family.</text>
</comment>
<feature type="binding site" evidence="16">
    <location>
        <position position="120"/>
    </location>
    <ligand>
        <name>Mg(2+)</name>
        <dbReference type="ChEBI" id="CHEBI:18420"/>
    </ligand>
</feature>
<keyword evidence="6 16" id="KW-0548">Nucleotidyltransferase</keyword>
<dbReference type="InterPro" id="IPR036775">
    <property type="entry name" value="DNA_pol_Y-fam_lit_finger_sf"/>
</dbReference>
<dbReference type="RefSeq" id="WP_344105563.1">
    <property type="nucleotide sequence ID" value="NZ_BAAANL010000008.1"/>
</dbReference>
<dbReference type="SUPFAM" id="SSF56672">
    <property type="entry name" value="DNA/RNA polymerases"/>
    <property type="match status" value="1"/>
</dbReference>
<evidence type="ECO:0000256" key="5">
    <source>
        <dbReference type="ARBA" id="ARBA00022679"/>
    </source>
</evidence>
<keyword evidence="19" id="KW-1185">Reference proteome</keyword>
<dbReference type="InterPro" id="IPR043128">
    <property type="entry name" value="Rev_trsase/Diguanyl_cyclase"/>
</dbReference>
<comment type="function">
    <text evidence="14 16">Poorly processive, error-prone DNA polymerase involved in untargeted mutagenesis. Copies undamaged DNA at stalled replication forks, which arise in vivo from mismatched or misaligned primer ends. These misaligned primers can be extended by PolIV. Exhibits no 3'-5' exonuclease (proofreading) activity. May be involved in translesional synthesis, in conjunction with the beta clamp from PolIII.</text>
</comment>
<comment type="catalytic activity">
    <reaction evidence="15 16">
        <text>DNA(n) + a 2'-deoxyribonucleoside 5'-triphosphate = DNA(n+1) + diphosphate</text>
        <dbReference type="Rhea" id="RHEA:22508"/>
        <dbReference type="Rhea" id="RHEA-COMP:17339"/>
        <dbReference type="Rhea" id="RHEA-COMP:17340"/>
        <dbReference type="ChEBI" id="CHEBI:33019"/>
        <dbReference type="ChEBI" id="CHEBI:61560"/>
        <dbReference type="ChEBI" id="CHEBI:173112"/>
        <dbReference type="EC" id="2.7.7.7"/>
    </reaction>
</comment>
<sequence length="404" mass="43338">MSRAPRSAGARRDWGSDESGCAVMHVDMDAFFASCEIARRPALRGLPVIVGGQDRGVVTAATYEARAYGVKSAMSMRQARLLCPQAVVITPDHALYSEVSRGVMGVLGEVTPLVEQVSVDEAFLDVAGARRRLGEPTRIGAMIRERIHREFGVTASVGVARNKFVAKLASTHAKPDGLMLVPDAATVAFLHSLPVGALWGVGEKTENALASWGITTVAELARTDLPSLQSAVGRVSGAHLHDLAWGRDPRPVTPGREEHSVGAETTFGADVHDEVVVAKRVLELADKVAARMRRQGVVARTVSVKVRTSDFVTITRSRTLDTPTDVARTIYLVARELVSSVDRRGLPVRLVGVRGERVLRREGLAAQPTLEEAADPRSGAQRDAEVALDAVRQKFGRTAIDLGA</sequence>
<dbReference type="Gene3D" id="3.30.70.270">
    <property type="match status" value="1"/>
</dbReference>
<keyword evidence="9 16" id="KW-0227">DNA damage</keyword>
<evidence type="ECO:0000256" key="6">
    <source>
        <dbReference type="ARBA" id="ARBA00022695"/>
    </source>
</evidence>
<dbReference type="InterPro" id="IPR022880">
    <property type="entry name" value="DNApol_IV"/>
</dbReference>
<evidence type="ECO:0000256" key="4">
    <source>
        <dbReference type="ARBA" id="ARBA00022490"/>
    </source>
</evidence>
<dbReference type="PANTHER" id="PTHR11076">
    <property type="entry name" value="DNA REPAIR POLYMERASE UMUC / TRANSFERASE FAMILY MEMBER"/>
    <property type="match status" value="1"/>
</dbReference>
<dbReference type="PANTHER" id="PTHR11076:SF33">
    <property type="entry name" value="DNA POLYMERASE KAPPA"/>
    <property type="match status" value="1"/>
</dbReference>
<evidence type="ECO:0000259" key="17">
    <source>
        <dbReference type="PROSITE" id="PS50173"/>
    </source>
</evidence>
<dbReference type="Pfam" id="PF11799">
    <property type="entry name" value="IMS_C"/>
    <property type="match status" value="1"/>
</dbReference>
<dbReference type="InterPro" id="IPR043502">
    <property type="entry name" value="DNA/RNA_pol_sf"/>
</dbReference>
<evidence type="ECO:0000256" key="14">
    <source>
        <dbReference type="ARBA" id="ARBA00025589"/>
    </source>
</evidence>
<comment type="caution">
    <text evidence="18">The sequence shown here is derived from an EMBL/GenBank/DDBJ whole genome shotgun (WGS) entry which is preliminary data.</text>
</comment>
<keyword evidence="4 16" id="KW-0963">Cytoplasm</keyword>
<evidence type="ECO:0000256" key="10">
    <source>
        <dbReference type="ARBA" id="ARBA00022842"/>
    </source>
</evidence>
<evidence type="ECO:0000256" key="3">
    <source>
        <dbReference type="ARBA" id="ARBA00022457"/>
    </source>
</evidence>
<dbReference type="HAMAP" id="MF_01113">
    <property type="entry name" value="DNApol_IV"/>
    <property type="match status" value="1"/>
</dbReference>
<dbReference type="InterPro" id="IPR050116">
    <property type="entry name" value="DNA_polymerase-Y"/>
</dbReference>
<keyword evidence="12 16" id="KW-0238">DNA-binding</keyword>
<keyword evidence="8 16" id="KW-0479">Metal-binding</keyword>
<evidence type="ECO:0000313" key="18">
    <source>
        <dbReference type="EMBL" id="GAA1873031.1"/>
    </source>
</evidence>
<evidence type="ECO:0000313" key="19">
    <source>
        <dbReference type="Proteomes" id="UP001501094"/>
    </source>
</evidence>
<evidence type="ECO:0000256" key="2">
    <source>
        <dbReference type="ARBA" id="ARBA00010945"/>
    </source>
</evidence>
<keyword evidence="3 16" id="KW-0515">Mutator protein</keyword>
<name>A0ABP4ZUU2_9MICO</name>
<evidence type="ECO:0000256" key="16">
    <source>
        <dbReference type="HAMAP-Rule" id="MF_01113"/>
    </source>
</evidence>
<dbReference type="Gene3D" id="3.30.1490.100">
    <property type="entry name" value="DNA polymerase, Y-family, little finger domain"/>
    <property type="match status" value="1"/>
</dbReference>
<dbReference type="Proteomes" id="UP001501094">
    <property type="component" value="Unassembled WGS sequence"/>
</dbReference>
<dbReference type="NCBIfam" id="NF003015">
    <property type="entry name" value="PRK03858.1"/>
    <property type="match status" value="1"/>
</dbReference>
<proteinExistence type="inferred from homology"/>
<evidence type="ECO:0000256" key="11">
    <source>
        <dbReference type="ARBA" id="ARBA00022932"/>
    </source>
</evidence>